<evidence type="ECO:0000313" key="2">
    <source>
        <dbReference type="Proteomes" id="UP001642540"/>
    </source>
</evidence>
<proteinExistence type="predicted"/>
<organism evidence="1 2">
    <name type="scientific">Orchesella dallaii</name>
    <dbReference type="NCBI Taxonomy" id="48710"/>
    <lineage>
        <taxon>Eukaryota</taxon>
        <taxon>Metazoa</taxon>
        <taxon>Ecdysozoa</taxon>
        <taxon>Arthropoda</taxon>
        <taxon>Hexapoda</taxon>
        <taxon>Collembola</taxon>
        <taxon>Entomobryomorpha</taxon>
        <taxon>Entomobryoidea</taxon>
        <taxon>Orchesellidae</taxon>
        <taxon>Orchesellinae</taxon>
        <taxon>Orchesella</taxon>
    </lineage>
</organism>
<sequence>MSLQIEVNVVPFPVLRPTPKEGEDPIPCTPELKQRFYHQQAEIHMINIGPVTQETLDSRLFDTDLGGVTFTWNKDTSEYVWTSGTNEEGASKPLPLKYMSHLLGELRKVGFQTTERWYRPDEESSYEFGMVKKQFWHLEKKF</sequence>
<reference evidence="1 2" key="1">
    <citation type="submission" date="2024-08" db="EMBL/GenBank/DDBJ databases">
        <authorList>
            <person name="Cucini C."/>
            <person name="Frati F."/>
        </authorList>
    </citation>
    <scope>NUCLEOTIDE SEQUENCE [LARGE SCALE GENOMIC DNA]</scope>
</reference>
<accession>A0ABP1REZ7</accession>
<dbReference type="EMBL" id="CAXLJM020000068">
    <property type="protein sequence ID" value="CAL8124479.1"/>
    <property type="molecule type" value="Genomic_DNA"/>
</dbReference>
<gene>
    <name evidence="1" type="ORF">ODALV1_LOCUS20625</name>
</gene>
<evidence type="ECO:0000313" key="1">
    <source>
        <dbReference type="EMBL" id="CAL8124479.1"/>
    </source>
</evidence>
<keyword evidence="2" id="KW-1185">Reference proteome</keyword>
<protein>
    <submittedName>
        <fullName evidence="1">Uncharacterized protein</fullName>
    </submittedName>
</protein>
<dbReference type="Proteomes" id="UP001642540">
    <property type="component" value="Unassembled WGS sequence"/>
</dbReference>
<comment type="caution">
    <text evidence="1">The sequence shown here is derived from an EMBL/GenBank/DDBJ whole genome shotgun (WGS) entry which is preliminary data.</text>
</comment>
<name>A0ABP1REZ7_9HEXA</name>